<protein>
    <recommendedName>
        <fullName evidence="3">SinR family protein</fullName>
    </recommendedName>
</protein>
<accession>A0A7M3DW99</accession>
<dbReference type="RefSeq" id="WP_130716692.1">
    <property type="nucleotide sequence ID" value="NZ_SIOP01000001.1"/>
</dbReference>
<evidence type="ECO:0000313" key="1">
    <source>
        <dbReference type="EMBL" id="TAY52947.1"/>
    </source>
</evidence>
<evidence type="ECO:0008006" key="3">
    <source>
        <dbReference type="Google" id="ProtNLM"/>
    </source>
</evidence>
<organism evidence="1 2">
    <name type="scientific">Rhizobium leguminosarum</name>
    <dbReference type="NCBI Taxonomy" id="384"/>
    <lineage>
        <taxon>Bacteria</taxon>
        <taxon>Pseudomonadati</taxon>
        <taxon>Pseudomonadota</taxon>
        <taxon>Alphaproteobacteria</taxon>
        <taxon>Hyphomicrobiales</taxon>
        <taxon>Rhizobiaceae</taxon>
        <taxon>Rhizobium/Agrobacterium group</taxon>
        <taxon>Rhizobium</taxon>
    </lineage>
</organism>
<name>A0A7M3DW99_RHILE</name>
<dbReference type="EMBL" id="SIOP01000001">
    <property type="protein sequence ID" value="TAY52947.1"/>
    <property type="molecule type" value="Genomic_DNA"/>
</dbReference>
<reference evidence="1 2" key="1">
    <citation type="submission" date="2019-02" db="EMBL/GenBank/DDBJ databases">
        <title>The genomic architecture of introgression among sibling species of bacteria.</title>
        <authorList>
            <person name="Cavassim M.I.A."/>
            <person name="Moeskjaer S."/>
            <person name="Moslemi C."/>
            <person name="Fields B."/>
            <person name="Bachmann A."/>
            <person name="Vilhjalmsson B."/>
            <person name="Schierup M.H."/>
            <person name="Young J.P.W."/>
            <person name="Andersen S.U."/>
        </authorList>
    </citation>
    <scope>NUCLEOTIDE SEQUENCE [LARGE SCALE GENOMIC DNA]</scope>
    <source>
        <strain evidence="1 2">SM135B</strain>
    </source>
</reference>
<sequence>MIYAINYDLKKQGQDYSGLYGAIKALGSWWHYLGSTWLVDTSLDANQIVERLTPHFDGNDRLLVIQMGKDRQGLLPEQAWDWITAHE</sequence>
<dbReference type="Proteomes" id="UP000292974">
    <property type="component" value="Unassembled WGS sequence"/>
</dbReference>
<proteinExistence type="predicted"/>
<dbReference type="AlphaFoldDB" id="A0A7M3DW99"/>
<gene>
    <name evidence="1" type="ORF">ELH90_15585</name>
</gene>
<evidence type="ECO:0000313" key="2">
    <source>
        <dbReference type="Proteomes" id="UP000292974"/>
    </source>
</evidence>
<comment type="caution">
    <text evidence="1">The sequence shown here is derived from an EMBL/GenBank/DDBJ whole genome shotgun (WGS) entry which is preliminary data.</text>
</comment>